<feature type="domain" description="DUF6534" evidence="3">
    <location>
        <begin position="186"/>
        <end position="272"/>
    </location>
</feature>
<feature type="transmembrane region" description="Helical" evidence="2">
    <location>
        <begin position="104"/>
        <end position="127"/>
    </location>
</feature>
<feature type="region of interest" description="Disordered" evidence="1">
    <location>
        <begin position="456"/>
        <end position="486"/>
    </location>
</feature>
<keyword evidence="2" id="KW-0472">Membrane</keyword>
<dbReference type="PANTHER" id="PTHR40465">
    <property type="entry name" value="CHROMOSOME 1, WHOLE GENOME SHOTGUN SEQUENCE"/>
    <property type="match status" value="1"/>
</dbReference>
<evidence type="ECO:0000256" key="1">
    <source>
        <dbReference type="SAM" id="MobiDB-lite"/>
    </source>
</evidence>
<keyword evidence="2" id="KW-1133">Transmembrane helix</keyword>
<evidence type="ECO:0000259" key="3">
    <source>
        <dbReference type="Pfam" id="PF20152"/>
    </source>
</evidence>
<dbReference type="Pfam" id="PF20152">
    <property type="entry name" value="DUF6534"/>
    <property type="match status" value="1"/>
</dbReference>
<organism evidence="4 5">
    <name type="scientific">Schizopora paradoxa</name>
    <dbReference type="NCBI Taxonomy" id="27342"/>
    <lineage>
        <taxon>Eukaryota</taxon>
        <taxon>Fungi</taxon>
        <taxon>Dikarya</taxon>
        <taxon>Basidiomycota</taxon>
        <taxon>Agaricomycotina</taxon>
        <taxon>Agaricomycetes</taxon>
        <taxon>Hymenochaetales</taxon>
        <taxon>Schizoporaceae</taxon>
        <taxon>Schizopora</taxon>
    </lineage>
</organism>
<name>A0A0H2S7Y2_9AGAM</name>
<accession>A0A0H2S7Y2</accession>
<dbReference type="InParanoid" id="A0A0H2S7Y2"/>
<protein>
    <recommendedName>
        <fullName evidence="3">DUF6534 domain-containing protein</fullName>
    </recommendedName>
</protein>
<evidence type="ECO:0000313" key="5">
    <source>
        <dbReference type="Proteomes" id="UP000053477"/>
    </source>
</evidence>
<feature type="transmembrane region" description="Helical" evidence="2">
    <location>
        <begin position="139"/>
        <end position="157"/>
    </location>
</feature>
<dbReference type="PANTHER" id="PTHR40465:SF1">
    <property type="entry name" value="DUF6534 DOMAIN-CONTAINING PROTEIN"/>
    <property type="match status" value="1"/>
</dbReference>
<reference evidence="4 5" key="1">
    <citation type="submission" date="2015-04" db="EMBL/GenBank/DDBJ databases">
        <title>Complete genome sequence of Schizopora paradoxa KUC8140, a cosmopolitan wood degrader in East Asia.</title>
        <authorList>
            <consortium name="DOE Joint Genome Institute"/>
            <person name="Min B."/>
            <person name="Park H."/>
            <person name="Jang Y."/>
            <person name="Kim J.-J."/>
            <person name="Kim K.H."/>
            <person name="Pangilinan J."/>
            <person name="Lipzen A."/>
            <person name="Riley R."/>
            <person name="Grigoriev I.V."/>
            <person name="Spatafora J.W."/>
            <person name="Choi I.-G."/>
        </authorList>
    </citation>
    <scope>NUCLEOTIDE SEQUENCE [LARGE SCALE GENOMIC DNA]</scope>
    <source>
        <strain evidence="4 5">KUC8140</strain>
    </source>
</reference>
<feature type="transmembrane region" description="Helical" evidence="2">
    <location>
        <begin position="214"/>
        <end position="241"/>
    </location>
</feature>
<sequence length="486" mass="54118">MGLVQQPDVLTEGPKPSLENSIGMFLLGGLATCLLFGINCVQTYAYHQRREYEEAESLKRHDSRKIQLTVILLWIINATHVGLTVDTLWYYLVRNFDNRQVLDFAYWGVSTQTVLTILSNSIVRCYFAYRLWIVSHGRWSVTLALAVLIIGNLAFGMRFGAESYSHNNLESLHSIAWLLYTSLSLSIATDLLTTTLLCYYLYTNRTGIRRTDSVLNVLMVYSIDGGILTTLCNIGTLATFAAVSNTFIFMAIFFISSKLYFASFLATLNCRDVLRAKASQPVTLMLPVNTTLTAVGYGGVLPGSLLSRRCEDSLTTTPRLGSPRSSPRLRRIYTMEGGSPRLLDERTLRRMGSSRSVVRLHECAFIGKGDESLKVPLPNLPNGEQMQQQAVHELHLQGREHYAGFDASQRDLERGLYFVEGGRGGLGSDLRERVRVDAMMQQNHHLSIIELPVGNDSVDDAALSGRPTRGSGSTDSSTKYDDDVDP</sequence>
<gene>
    <name evidence="4" type="ORF">SCHPADRAFT_3482</name>
</gene>
<feature type="transmembrane region" description="Helical" evidence="2">
    <location>
        <begin position="247"/>
        <end position="268"/>
    </location>
</feature>
<feature type="transmembrane region" description="Helical" evidence="2">
    <location>
        <begin position="22"/>
        <end position="47"/>
    </location>
</feature>
<evidence type="ECO:0000256" key="2">
    <source>
        <dbReference type="SAM" id="Phobius"/>
    </source>
</evidence>
<feature type="transmembrane region" description="Helical" evidence="2">
    <location>
        <begin position="177"/>
        <end position="202"/>
    </location>
</feature>
<dbReference type="OrthoDB" id="2535105at2759"/>
<dbReference type="InterPro" id="IPR045339">
    <property type="entry name" value="DUF6534"/>
</dbReference>
<keyword evidence="2" id="KW-0812">Transmembrane</keyword>
<dbReference type="EMBL" id="KQ085882">
    <property type="protein sequence ID" value="KLO20377.1"/>
    <property type="molecule type" value="Genomic_DNA"/>
</dbReference>
<proteinExistence type="predicted"/>
<evidence type="ECO:0000313" key="4">
    <source>
        <dbReference type="EMBL" id="KLO20377.1"/>
    </source>
</evidence>
<feature type="transmembrane region" description="Helical" evidence="2">
    <location>
        <begin position="68"/>
        <end position="92"/>
    </location>
</feature>
<keyword evidence="5" id="KW-1185">Reference proteome</keyword>
<dbReference type="Proteomes" id="UP000053477">
    <property type="component" value="Unassembled WGS sequence"/>
</dbReference>
<dbReference type="AlphaFoldDB" id="A0A0H2S7Y2"/>